<dbReference type="KEGG" id="tes:BW730_09675"/>
<proteinExistence type="predicted"/>
<evidence type="ECO:0000259" key="3">
    <source>
        <dbReference type="Pfam" id="PF19407"/>
    </source>
</evidence>
<feature type="compositionally biased region" description="Pro residues" evidence="1">
    <location>
        <begin position="456"/>
        <end position="466"/>
    </location>
</feature>
<dbReference type="RefSeq" id="WP_077686052.1">
    <property type="nucleotide sequence ID" value="NZ_CP019606.1"/>
</dbReference>
<keyword evidence="2" id="KW-0472">Membrane</keyword>
<dbReference type="InterPro" id="IPR046022">
    <property type="entry name" value="DUF5979"/>
</dbReference>
<name>A0A1Q2CNN0_9ACTN</name>
<dbReference type="Gene3D" id="2.60.40.1140">
    <property type="entry name" value="Collagen-binding surface protein Cna, B-type domain"/>
    <property type="match status" value="1"/>
</dbReference>
<reference evidence="5" key="1">
    <citation type="submission" date="2017-02" db="EMBL/GenBank/DDBJ databases">
        <title>Tessaracoccus aquaemaris sp. nov., isolated from the intestine of a Korean rockfish, Sebastes schlegelii, in a marine aquaculture pond.</title>
        <authorList>
            <person name="Tak E.J."/>
            <person name="Bae J.-W."/>
        </authorList>
    </citation>
    <scope>NUCLEOTIDE SEQUENCE [LARGE SCALE GENOMIC DNA]</scope>
    <source>
        <strain evidence="5">NSG39</strain>
    </source>
</reference>
<feature type="domain" description="DUF5979" evidence="3">
    <location>
        <begin position="10"/>
        <end position="121"/>
    </location>
</feature>
<evidence type="ECO:0000256" key="2">
    <source>
        <dbReference type="SAM" id="Phobius"/>
    </source>
</evidence>
<dbReference type="OrthoDB" id="3751233at2"/>
<dbReference type="EMBL" id="CP019606">
    <property type="protein sequence ID" value="AQP47718.1"/>
    <property type="molecule type" value="Genomic_DNA"/>
</dbReference>
<evidence type="ECO:0000256" key="1">
    <source>
        <dbReference type="SAM" id="MobiDB-lite"/>
    </source>
</evidence>
<feature type="domain" description="DUF5979" evidence="3">
    <location>
        <begin position="252"/>
        <end position="348"/>
    </location>
</feature>
<feature type="domain" description="DUF5979" evidence="3">
    <location>
        <begin position="125"/>
        <end position="246"/>
    </location>
</feature>
<dbReference type="AlphaFoldDB" id="A0A1Q2CNN0"/>
<organism evidence="4 5">
    <name type="scientific">Tessaracoccus aquimaris</name>
    <dbReference type="NCBI Taxonomy" id="1332264"/>
    <lineage>
        <taxon>Bacteria</taxon>
        <taxon>Bacillati</taxon>
        <taxon>Actinomycetota</taxon>
        <taxon>Actinomycetes</taxon>
        <taxon>Propionibacteriales</taxon>
        <taxon>Propionibacteriaceae</taxon>
        <taxon>Tessaracoccus</taxon>
    </lineage>
</organism>
<accession>A0A1Q2CNN0</accession>
<keyword evidence="2" id="KW-1133">Transmembrane helix</keyword>
<dbReference type="Proteomes" id="UP000188145">
    <property type="component" value="Chromosome"/>
</dbReference>
<protein>
    <recommendedName>
        <fullName evidence="3">DUF5979 domain-containing protein</fullName>
    </recommendedName>
</protein>
<sequence>MTNTFEVGSVEVTKVIDGSGAEFLHPDTQFQLQLACEADVDGERLPVALDDDGLRTISPATGLSARFDELPVGAECTLTESDNGGAVATAITPERITVGGEAARSTVGGEAARITVTNTFEAASLEVSKVVTTSALDAAGEPVDHGPFGFTVACHYLDRPVVAEGFTAGEPMRISLSDGQSRTLTGLVAGTACEITEDAAANLASVESTWRAQDAEVEADGTTAQGVLIADVEGAATNAVAFRNAFRTSKLAISKVVEGPGAALYSTDAFLVDVTCVDDSGREVWHDSLPFGGEHGYEAKITDLWADATCSLSEPVSGGATSVEFSPADTVELSPEAAARVEVVNHFDLGEVAIHKLLEGPGAPSVPGDATFVVSLECSADVDGERTAIDLPDGGRVTLSRAGGLDAVVSDLPQGATCTATETETGGADASRITPERIVVGDDAGFTVINTFQTSPTPPTPGPTPQGPDTQTGVGVGGDRPFGPLIGAAVAASVAVAGLMMARRRRGA</sequence>
<evidence type="ECO:0000313" key="5">
    <source>
        <dbReference type="Proteomes" id="UP000188145"/>
    </source>
</evidence>
<dbReference type="STRING" id="1332264.BW730_09675"/>
<feature type="domain" description="DUF5979" evidence="3">
    <location>
        <begin position="353"/>
        <end position="452"/>
    </location>
</feature>
<feature type="transmembrane region" description="Helical" evidence="2">
    <location>
        <begin position="482"/>
        <end position="502"/>
    </location>
</feature>
<keyword evidence="5" id="KW-1185">Reference proteome</keyword>
<feature type="region of interest" description="Disordered" evidence="1">
    <location>
        <begin position="453"/>
        <end position="476"/>
    </location>
</feature>
<evidence type="ECO:0000313" key="4">
    <source>
        <dbReference type="EMBL" id="AQP47718.1"/>
    </source>
</evidence>
<keyword evidence="2" id="KW-0812">Transmembrane</keyword>
<gene>
    <name evidence="4" type="ORF">BW730_09675</name>
</gene>
<dbReference type="Pfam" id="PF19407">
    <property type="entry name" value="DUF5979"/>
    <property type="match status" value="4"/>
</dbReference>